<reference evidence="4 5" key="1">
    <citation type="submission" date="2015-07" db="EMBL/GenBank/DDBJ databases">
        <title>The genome of Habropoda laboriosa.</title>
        <authorList>
            <person name="Pan H."/>
            <person name="Kapheim K."/>
        </authorList>
    </citation>
    <scope>NUCLEOTIDE SEQUENCE [LARGE SCALE GENOMIC DNA]</scope>
    <source>
        <strain evidence="4">0110345459</strain>
    </source>
</reference>
<sequence>KLPYMEKPITNQNLNLAKSEKHINLLHKSEQFSRTPDSTLHNELTSTNVYINPNFRPQNSAIHINPKLHVKSLVHINPKMMKNVINSNENVQTNSVNTASITSNKQNSVQNQNPIQKSVHVNPKLMKKLSSSVQFKPIEHKEIKIQNITHPVRSILKLVKSTNSPKIIHGQRKINNSNIVILSQRKLILELCKIKKSTNSIAKNIKPIPQKITKTKIINALNQSINKDINFTKSSVMKHKINKYRIDRTAPKAASVREHADLNHKKTIQTNVLLILISFFIYSNKVKQRSIQILRNKMQKNNQPCLIFQKFGYCSNHEKGICVKRHDKKQISLCRKFLQGNCMLDNCPLSHDIGPEKMPTCKYFLEGCCTKDACPYRHIKVSSNTPICIEFLQGYCTKGSECKQRHENLCPEFEKTKKCSKGKHCPYPHKSQSSSNKQNHLKRKYNIPKNQMTPPVTKDTSISNTENRLRYYEQASTLNKALDKRRENIIKKVQLMKRVEFVTYSNTTEISDSNTNLEVSGDNDKSEIISDPKKLKRPPIGILPAYIPID</sequence>
<dbReference type="EMBL" id="KQ414784">
    <property type="protein sequence ID" value="KOC61126.1"/>
    <property type="molecule type" value="Genomic_DNA"/>
</dbReference>
<dbReference type="Gene3D" id="4.10.1000.10">
    <property type="entry name" value="Zinc finger, CCCH-type"/>
    <property type="match status" value="2"/>
</dbReference>
<feature type="domain" description="C3H1-type" evidence="3">
    <location>
        <begin position="382"/>
        <end position="409"/>
    </location>
</feature>
<evidence type="ECO:0000256" key="1">
    <source>
        <dbReference type="PROSITE-ProRule" id="PRU00723"/>
    </source>
</evidence>
<dbReference type="GO" id="GO:0005634">
    <property type="term" value="C:nucleus"/>
    <property type="evidence" value="ECO:0007669"/>
    <property type="project" value="TreeGrafter"/>
</dbReference>
<dbReference type="PROSITE" id="PS50103">
    <property type="entry name" value="ZF_C3H1"/>
    <property type="match status" value="3"/>
</dbReference>
<evidence type="ECO:0000259" key="3">
    <source>
        <dbReference type="PROSITE" id="PS50103"/>
    </source>
</evidence>
<dbReference type="PANTHER" id="PTHR46156">
    <property type="entry name" value="CCCH ZINGC FINGER"/>
    <property type="match status" value="1"/>
</dbReference>
<evidence type="ECO:0000256" key="2">
    <source>
        <dbReference type="SAM" id="MobiDB-lite"/>
    </source>
</evidence>
<name>A0A0L7QRK2_9HYME</name>
<keyword evidence="1" id="KW-0863">Zinc-finger</keyword>
<keyword evidence="1" id="KW-0479">Metal-binding</keyword>
<dbReference type="AlphaFoldDB" id="A0A0L7QRK2"/>
<dbReference type="SMART" id="SM00356">
    <property type="entry name" value="ZnF_C3H1"/>
    <property type="match status" value="4"/>
</dbReference>
<gene>
    <name evidence="4" type="ORF">WH47_04392</name>
</gene>
<dbReference type="OrthoDB" id="3247158at2759"/>
<organism evidence="4 5">
    <name type="scientific">Habropoda laboriosa</name>
    <dbReference type="NCBI Taxonomy" id="597456"/>
    <lineage>
        <taxon>Eukaryota</taxon>
        <taxon>Metazoa</taxon>
        <taxon>Ecdysozoa</taxon>
        <taxon>Arthropoda</taxon>
        <taxon>Hexapoda</taxon>
        <taxon>Insecta</taxon>
        <taxon>Pterygota</taxon>
        <taxon>Neoptera</taxon>
        <taxon>Endopterygota</taxon>
        <taxon>Hymenoptera</taxon>
        <taxon>Apocrita</taxon>
        <taxon>Aculeata</taxon>
        <taxon>Apoidea</taxon>
        <taxon>Anthophila</taxon>
        <taxon>Apidae</taxon>
        <taxon>Habropoda</taxon>
    </lineage>
</organism>
<feature type="zinc finger region" description="C3H1-type" evidence="1">
    <location>
        <begin position="355"/>
        <end position="381"/>
    </location>
</feature>
<dbReference type="Proteomes" id="UP000053825">
    <property type="component" value="Unassembled WGS sequence"/>
</dbReference>
<accession>A0A0L7QRK2</accession>
<dbReference type="GO" id="GO:0008270">
    <property type="term" value="F:zinc ion binding"/>
    <property type="evidence" value="ECO:0007669"/>
    <property type="project" value="UniProtKB-KW"/>
</dbReference>
<feature type="domain" description="C3H1-type" evidence="3">
    <location>
        <begin position="355"/>
        <end position="381"/>
    </location>
</feature>
<evidence type="ECO:0000313" key="5">
    <source>
        <dbReference type="Proteomes" id="UP000053825"/>
    </source>
</evidence>
<keyword evidence="1" id="KW-0862">Zinc</keyword>
<feature type="region of interest" description="Disordered" evidence="2">
    <location>
        <begin position="513"/>
        <end position="532"/>
    </location>
</feature>
<proteinExistence type="predicted"/>
<dbReference type="PANTHER" id="PTHR46156:SF1">
    <property type="entry name" value="ZINC FINGER CCCH DOMAIN-CONTAINING PROTEIN 3"/>
    <property type="match status" value="1"/>
</dbReference>
<feature type="compositionally biased region" description="Basic and acidic residues" evidence="2">
    <location>
        <begin position="522"/>
        <end position="532"/>
    </location>
</feature>
<feature type="zinc finger region" description="C3H1-type" evidence="1">
    <location>
        <begin position="382"/>
        <end position="409"/>
    </location>
</feature>
<feature type="region of interest" description="Disordered" evidence="2">
    <location>
        <begin position="419"/>
        <end position="440"/>
    </location>
</feature>
<protein>
    <submittedName>
        <fullName evidence="4">Zinc finger CCCH domain-containing protein 7</fullName>
    </submittedName>
</protein>
<dbReference type="InterPro" id="IPR000571">
    <property type="entry name" value="Znf_CCCH"/>
</dbReference>
<dbReference type="STRING" id="597456.A0A0L7QRK2"/>
<feature type="zinc finger region" description="C3H1-type" evidence="1">
    <location>
        <begin position="328"/>
        <end position="354"/>
    </location>
</feature>
<evidence type="ECO:0000313" key="4">
    <source>
        <dbReference type="EMBL" id="KOC61126.1"/>
    </source>
</evidence>
<keyword evidence="5" id="KW-1185">Reference proteome</keyword>
<feature type="non-terminal residue" evidence="4">
    <location>
        <position position="1"/>
    </location>
</feature>
<feature type="domain" description="C3H1-type" evidence="3">
    <location>
        <begin position="328"/>
        <end position="354"/>
    </location>
</feature>